<organism evidence="2 3">
    <name type="scientific">Streptomyces pratens</name>
    <dbReference type="NCBI Taxonomy" id="887456"/>
    <lineage>
        <taxon>Bacteria</taxon>
        <taxon>Bacillati</taxon>
        <taxon>Actinomycetota</taxon>
        <taxon>Actinomycetes</taxon>
        <taxon>Kitasatosporales</taxon>
        <taxon>Streptomycetaceae</taxon>
        <taxon>Streptomyces</taxon>
    </lineage>
</organism>
<dbReference type="Proteomes" id="UP001596242">
    <property type="component" value="Unassembled WGS sequence"/>
</dbReference>
<keyword evidence="3" id="KW-1185">Reference proteome</keyword>
<accession>A0ABW1M8N2</accession>
<dbReference type="PANTHER" id="PTHR36222">
    <property type="entry name" value="SERINE PROTEASE INHIBITOR RV3364C"/>
    <property type="match status" value="1"/>
</dbReference>
<dbReference type="SUPFAM" id="SSF103196">
    <property type="entry name" value="Roadblock/LC7 domain"/>
    <property type="match status" value="1"/>
</dbReference>
<name>A0ABW1M8N2_9ACTN</name>
<proteinExistence type="predicted"/>
<dbReference type="Pfam" id="PF03259">
    <property type="entry name" value="Robl_LC7"/>
    <property type="match status" value="1"/>
</dbReference>
<sequence>MTTDTRANLGWLLDEHLGSAPGVRYAVLLSGDGLLMARTETIGQDDAEKLAAISSTLRATAKVWDEETGSGGVRALLIESTNGFGLTTAAGKNTVLSVATSAEADPGLVSQQMERLVMRLREHIGTEERARLPQPDGDSAA</sequence>
<dbReference type="EMBL" id="JBHSPT010000104">
    <property type="protein sequence ID" value="MFC6059985.1"/>
    <property type="molecule type" value="Genomic_DNA"/>
</dbReference>
<feature type="domain" description="Roadblock/LAMTOR2" evidence="1">
    <location>
        <begin position="10"/>
        <end position="100"/>
    </location>
</feature>
<dbReference type="InterPro" id="IPR004942">
    <property type="entry name" value="Roadblock/LAMTOR2_dom"/>
</dbReference>
<dbReference type="RefSeq" id="WP_386405253.1">
    <property type="nucleotide sequence ID" value="NZ_JBHSPT010000104.1"/>
</dbReference>
<gene>
    <name evidence="2" type="ORF">ACFP50_32695</name>
</gene>
<reference evidence="3" key="1">
    <citation type="journal article" date="2019" name="Int. J. Syst. Evol. Microbiol.">
        <title>The Global Catalogue of Microorganisms (GCM) 10K type strain sequencing project: providing services to taxonomists for standard genome sequencing and annotation.</title>
        <authorList>
            <consortium name="The Broad Institute Genomics Platform"/>
            <consortium name="The Broad Institute Genome Sequencing Center for Infectious Disease"/>
            <person name="Wu L."/>
            <person name="Ma J."/>
        </authorList>
    </citation>
    <scope>NUCLEOTIDE SEQUENCE [LARGE SCALE GENOMIC DNA]</scope>
    <source>
        <strain evidence="3">JCM 12763</strain>
    </source>
</reference>
<dbReference type="InterPro" id="IPR053141">
    <property type="entry name" value="Mycobact_SerProt_Inhib_Rv3364c"/>
</dbReference>
<dbReference type="PANTHER" id="PTHR36222:SF1">
    <property type="entry name" value="SERINE PROTEASE INHIBITOR RV3364C"/>
    <property type="match status" value="1"/>
</dbReference>
<protein>
    <submittedName>
        <fullName evidence="2">Roadblock/LC7 domain-containing protein</fullName>
    </submittedName>
</protein>
<evidence type="ECO:0000259" key="1">
    <source>
        <dbReference type="SMART" id="SM00960"/>
    </source>
</evidence>
<comment type="caution">
    <text evidence="2">The sequence shown here is derived from an EMBL/GenBank/DDBJ whole genome shotgun (WGS) entry which is preliminary data.</text>
</comment>
<dbReference type="Gene3D" id="3.30.450.30">
    <property type="entry name" value="Dynein light chain 2a, cytoplasmic"/>
    <property type="match status" value="1"/>
</dbReference>
<evidence type="ECO:0000313" key="2">
    <source>
        <dbReference type="EMBL" id="MFC6059985.1"/>
    </source>
</evidence>
<dbReference type="SMART" id="SM00960">
    <property type="entry name" value="Robl_LC7"/>
    <property type="match status" value="1"/>
</dbReference>
<evidence type="ECO:0000313" key="3">
    <source>
        <dbReference type="Proteomes" id="UP001596242"/>
    </source>
</evidence>